<dbReference type="InterPro" id="IPR051029">
    <property type="entry name" value="mRNA_Capping_Enz/RNA_Phosphat"/>
</dbReference>
<comment type="caution">
    <text evidence="2">The sequence shown here is derived from an EMBL/GenBank/DDBJ whole genome shotgun (WGS) entry which is preliminary data.</text>
</comment>
<proteinExistence type="predicted"/>
<dbReference type="EMBL" id="BEXD01000514">
    <property type="protein sequence ID" value="GBB88074.1"/>
    <property type="molecule type" value="Genomic_DNA"/>
</dbReference>
<dbReference type="InterPro" id="IPR001339">
    <property type="entry name" value="mRNA_cap_enzyme_adenylation"/>
</dbReference>
<dbReference type="PANTHER" id="PTHR10367">
    <property type="entry name" value="MRNA-CAPPING ENZYME"/>
    <property type="match status" value="1"/>
</dbReference>
<reference evidence="2 3" key="1">
    <citation type="submission" date="2017-11" db="EMBL/GenBank/DDBJ databases">
        <title>The genome of Rhizophagus clarus HR1 reveals common genetic basis of auxotrophy among arbuscular mycorrhizal fungi.</title>
        <authorList>
            <person name="Kobayashi Y."/>
        </authorList>
    </citation>
    <scope>NUCLEOTIDE SEQUENCE [LARGE SCALE GENOMIC DNA]</scope>
    <source>
        <strain evidence="2 3">HR1</strain>
    </source>
</reference>
<gene>
    <name evidence="2" type="ORF">RclHR1_14600001</name>
</gene>
<dbReference type="SUPFAM" id="SSF56091">
    <property type="entry name" value="DNA ligase/mRNA capping enzyme, catalytic domain"/>
    <property type="match status" value="1"/>
</dbReference>
<keyword evidence="3" id="KW-1185">Reference proteome</keyword>
<dbReference type="Gene3D" id="3.30.470.30">
    <property type="entry name" value="DNA ligase/mRNA capping enzyme"/>
    <property type="match status" value="1"/>
</dbReference>
<dbReference type="Pfam" id="PF01331">
    <property type="entry name" value="mRNA_cap_enzyme"/>
    <property type="match status" value="1"/>
</dbReference>
<dbReference type="GO" id="GO:0005524">
    <property type="term" value="F:ATP binding"/>
    <property type="evidence" value="ECO:0007669"/>
    <property type="project" value="InterPro"/>
</dbReference>
<dbReference type="PANTHER" id="PTHR10367:SF17">
    <property type="entry name" value="MRNA-CAPPING ENZYME"/>
    <property type="match status" value="1"/>
</dbReference>
<evidence type="ECO:0000259" key="1">
    <source>
        <dbReference type="Pfam" id="PF01331"/>
    </source>
</evidence>
<feature type="domain" description="mRNA capping enzyme adenylation" evidence="1">
    <location>
        <begin position="72"/>
        <end position="158"/>
    </location>
</feature>
<evidence type="ECO:0000313" key="3">
    <source>
        <dbReference type="Proteomes" id="UP000247702"/>
    </source>
</evidence>
<organism evidence="2 3">
    <name type="scientific">Rhizophagus clarus</name>
    <dbReference type="NCBI Taxonomy" id="94130"/>
    <lineage>
        <taxon>Eukaryota</taxon>
        <taxon>Fungi</taxon>
        <taxon>Fungi incertae sedis</taxon>
        <taxon>Mucoromycota</taxon>
        <taxon>Glomeromycotina</taxon>
        <taxon>Glomeromycetes</taxon>
        <taxon>Glomerales</taxon>
        <taxon>Glomeraceae</taxon>
        <taxon>Rhizophagus</taxon>
    </lineage>
</organism>
<name>A0A2Z6QSH1_9GLOM</name>
<dbReference type="AlphaFoldDB" id="A0A2Z6QSH1"/>
<dbReference type="STRING" id="94130.A0A2Z6QSH1"/>
<evidence type="ECO:0000313" key="2">
    <source>
        <dbReference type="EMBL" id="GBB88074.1"/>
    </source>
</evidence>
<dbReference type="GO" id="GO:0006370">
    <property type="term" value="P:7-methylguanosine mRNA capping"/>
    <property type="evidence" value="ECO:0007669"/>
    <property type="project" value="InterPro"/>
</dbReference>
<dbReference type="GO" id="GO:0004484">
    <property type="term" value="F:mRNA guanylyltransferase activity"/>
    <property type="evidence" value="ECO:0007669"/>
    <property type="project" value="InterPro"/>
</dbReference>
<protein>
    <recommendedName>
        <fullName evidence="1">mRNA capping enzyme adenylation domain-containing protein</fullName>
    </recommendedName>
</protein>
<accession>A0A2Z6QSH1</accession>
<sequence length="166" mass="19149">MSNALNAFFKCVDLIYDIPTCISIYLKQSFLTFSMSNTIPEVPGQVVDSQYLKELRSRVKELVGVSNFPGAQPISFRSEHLQELLDENYFVCEKTDGLRVFVYITSDNSGQRVYLIDRRNYYRYVPNLFFPVPDDPTFSQFHHETLIDGELVNDKESDGTVIKIII</sequence>
<dbReference type="Proteomes" id="UP000247702">
    <property type="component" value="Unassembled WGS sequence"/>
</dbReference>